<proteinExistence type="inferred from homology"/>
<feature type="signal peptide" evidence="4">
    <location>
        <begin position="1"/>
        <end position="20"/>
    </location>
</feature>
<sequence>MKLMKALKRTAMIGMTGALAFSLVACSGKTEEKASDNNAGSKSDSPVSIIVTNGKGEIDAQFKEAAKAFMDANPDIKVEVNSTAVGDTLNVFDKLTASGKVVTLAMFEPYAALNKYKDVGIDLSNEKWVAETTSALTNAEGQVVGFPFAVEGMGLVYNQKVMDKAVGGTFDPFTINTQDELKELLDKVKATEGVKAPVAYQTEAWSVGNHYSSLFLNQVEDPATLVNDLKAGSVDLAGNDIWNGYYNTLELLTSEEYNEFGKRPIGQYYDAAHLAVGKGESAILFNGNWAYDSLKAVAGDTFGFMPVAVDNNPDNPVNNKIAVGPTQVLVVNKKASEAEQAAAKKFLDWIVFDEAGQDFVVNKSQVISAFKNNPNTVTNPLGIAIADAIGKDRTMHFTTNFINAADWPTTVGPEVQKLIAKQSSKEDLAKYMENYFKNQQ</sequence>
<dbReference type="PANTHER" id="PTHR43649">
    <property type="entry name" value="ARABINOSE-BINDING PROTEIN-RELATED"/>
    <property type="match status" value="1"/>
</dbReference>
<evidence type="ECO:0000313" key="5">
    <source>
        <dbReference type="EMBL" id="MDZ5471692.1"/>
    </source>
</evidence>
<keyword evidence="2" id="KW-0813">Transport</keyword>
<name>A0ABU5IX19_9BACI</name>
<evidence type="ECO:0000313" key="6">
    <source>
        <dbReference type="Proteomes" id="UP001290455"/>
    </source>
</evidence>
<dbReference type="Proteomes" id="UP001290455">
    <property type="component" value="Unassembled WGS sequence"/>
</dbReference>
<evidence type="ECO:0000256" key="3">
    <source>
        <dbReference type="ARBA" id="ARBA00022729"/>
    </source>
</evidence>
<evidence type="ECO:0000256" key="4">
    <source>
        <dbReference type="SAM" id="SignalP"/>
    </source>
</evidence>
<dbReference type="RefSeq" id="WP_322445996.1">
    <property type="nucleotide sequence ID" value="NZ_JAXOFX010000004.1"/>
</dbReference>
<organism evidence="5 6">
    <name type="scientific">Robertmurraya mangrovi</name>
    <dbReference type="NCBI Taxonomy" id="3098077"/>
    <lineage>
        <taxon>Bacteria</taxon>
        <taxon>Bacillati</taxon>
        <taxon>Bacillota</taxon>
        <taxon>Bacilli</taxon>
        <taxon>Bacillales</taxon>
        <taxon>Bacillaceae</taxon>
        <taxon>Robertmurraya</taxon>
    </lineage>
</organism>
<dbReference type="PROSITE" id="PS51257">
    <property type="entry name" value="PROKAR_LIPOPROTEIN"/>
    <property type="match status" value="1"/>
</dbReference>
<evidence type="ECO:0000256" key="1">
    <source>
        <dbReference type="ARBA" id="ARBA00008520"/>
    </source>
</evidence>
<dbReference type="PANTHER" id="PTHR43649:SF34">
    <property type="entry name" value="ABC TRANSPORTER PERIPLASMIC-BINDING PROTEIN YCJN-RELATED"/>
    <property type="match status" value="1"/>
</dbReference>
<dbReference type="InterPro" id="IPR050490">
    <property type="entry name" value="Bact_solute-bd_prot1"/>
</dbReference>
<dbReference type="SUPFAM" id="SSF53850">
    <property type="entry name" value="Periplasmic binding protein-like II"/>
    <property type="match status" value="1"/>
</dbReference>
<keyword evidence="3 4" id="KW-0732">Signal</keyword>
<evidence type="ECO:0000256" key="2">
    <source>
        <dbReference type="ARBA" id="ARBA00022448"/>
    </source>
</evidence>
<feature type="chain" id="PRO_5047376799" evidence="4">
    <location>
        <begin position="21"/>
        <end position="440"/>
    </location>
</feature>
<reference evidence="5 6" key="1">
    <citation type="submission" date="2023-11" db="EMBL/GenBank/DDBJ databases">
        <title>Bacillus jintuensis, isolated from a mudflat on the Beibu Gulf coast.</title>
        <authorList>
            <person name="Li M."/>
        </authorList>
    </citation>
    <scope>NUCLEOTIDE SEQUENCE [LARGE SCALE GENOMIC DNA]</scope>
    <source>
        <strain evidence="5 6">31A1R</strain>
    </source>
</reference>
<keyword evidence="6" id="KW-1185">Reference proteome</keyword>
<comment type="caution">
    <text evidence="5">The sequence shown here is derived from an EMBL/GenBank/DDBJ whole genome shotgun (WGS) entry which is preliminary data.</text>
</comment>
<dbReference type="EMBL" id="JAXOFX010000004">
    <property type="protein sequence ID" value="MDZ5471692.1"/>
    <property type="molecule type" value="Genomic_DNA"/>
</dbReference>
<dbReference type="Gene3D" id="3.40.190.10">
    <property type="entry name" value="Periplasmic binding protein-like II"/>
    <property type="match status" value="2"/>
</dbReference>
<dbReference type="InterPro" id="IPR006059">
    <property type="entry name" value="SBP"/>
</dbReference>
<accession>A0ABU5IX19</accession>
<protein>
    <submittedName>
        <fullName evidence="5">ABC transporter substrate-binding protein</fullName>
    </submittedName>
</protein>
<comment type="similarity">
    <text evidence="1">Belongs to the bacterial solute-binding protein 1 family.</text>
</comment>
<gene>
    <name evidence="5" type="ORF">SM124_08030</name>
</gene>
<dbReference type="Pfam" id="PF01547">
    <property type="entry name" value="SBP_bac_1"/>
    <property type="match status" value="1"/>
</dbReference>